<keyword evidence="7" id="KW-1185">Reference proteome</keyword>
<dbReference type="Proteomes" id="UP000595857">
    <property type="component" value="Chromosome"/>
</dbReference>
<evidence type="ECO:0000256" key="5">
    <source>
        <dbReference type="ARBA" id="ARBA00023014"/>
    </source>
</evidence>
<dbReference type="InterPro" id="IPR036188">
    <property type="entry name" value="FAD/NAD-bd_sf"/>
</dbReference>
<keyword evidence="4" id="KW-0408">Iron</keyword>
<dbReference type="InterPro" id="IPR039650">
    <property type="entry name" value="HdrA-like"/>
</dbReference>
<reference evidence="6 7" key="1">
    <citation type="submission" date="2021-01" db="EMBL/GenBank/DDBJ databases">
        <title>Genome seq and assembly of Devosia sp. LEGU1.</title>
        <authorList>
            <person name="Chhetri G."/>
        </authorList>
    </citation>
    <scope>NUCLEOTIDE SEQUENCE [LARGE SCALE GENOMIC DNA]</scope>
    <source>
        <strain evidence="6 7">LEGU1</strain>
    </source>
</reference>
<dbReference type="Pfam" id="PF12831">
    <property type="entry name" value="FAD_oxidored"/>
    <property type="match status" value="1"/>
</dbReference>
<organism evidence="6 7">
    <name type="scientific">Devosia rhizoryzae</name>
    <dbReference type="NCBI Taxonomy" id="2774137"/>
    <lineage>
        <taxon>Bacteria</taxon>
        <taxon>Pseudomonadati</taxon>
        <taxon>Pseudomonadota</taxon>
        <taxon>Alphaproteobacteria</taxon>
        <taxon>Hyphomicrobiales</taxon>
        <taxon>Devosiaceae</taxon>
        <taxon>Devosia</taxon>
    </lineage>
</organism>
<keyword evidence="2" id="KW-0479">Metal-binding</keyword>
<evidence type="ECO:0000313" key="6">
    <source>
        <dbReference type="EMBL" id="QQR38476.1"/>
    </source>
</evidence>
<protein>
    <submittedName>
        <fullName evidence="6">FAD-dependent oxidoreductase</fullName>
    </submittedName>
</protein>
<keyword evidence="3" id="KW-0560">Oxidoreductase</keyword>
<dbReference type="PANTHER" id="PTHR43498">
    <property type="entry name" value="FERREDOXIN:COB-COM HETERODISULFIDE REDUCTASE SUBUNIT A"/>
    <property type="match status" value="1"/>
</dbReference>
<proteinExistence type="predicted"/>
<evidence type="ECO:0000256" key="2">
    <source>
        <dbReference type="ARBA" id="ARBA00022723"/>
    </source>
</evidence>
<sequence>MTEQHYDVIVVGGGSAGIAAAVGASRSGARTLLVERYGFLGGAATSSNVLAYCGFWTSATKPIMGVRGVGASVLEALDALGANAEPQRNRTGNWIVMIDPEAVKHALDKVVADAGVDVLTHTRLVQAANSNGVLQAVTLQDHAGPRQYSANAFVDASGDADLVRLAGGSVADRDKSIDERSPGSFPVRIGGVGEGTWDRQEVANCLDGINVEYADARIRAGGGGLFKLHESGDLWWLGIDMLTDGLTGESLTRAETVGRDLAWRSVARLKDAVPAFEHAYIVATGPQAGIRESGPAKPLAAISGDDVLNGRLRDDGIACGCWPSEVHKGLSGATYRQIGGDGYYHIPLDSLRQRELENVWLGGRVIGCADDIAYGSLRVMGTAFATGHAAGVAAAFSAELRGKVQFAQVRQRLVDQGAFL</sequence>
<dbReference type="PANTHER" id="PTHR43498:SF1">
    <property type="entry name" value="COB--COM HETERODISULFIDE REDUCTASE IRON-SULFUR SUBUNIT A"/>
    <property type="match status" value="1"/>
</dbReference>
<dbReference type="RefSeq" id="WP_201630895.1">
    <property type="nucleotide sequence ID" value="NZ_CP068046.1"/>
</dbReference>
<dbReference type="Gene3D" id="3.50.50.60">
    <property type="entry name" value="FAD/NAD(P)-binding domain"/>
    <property type="match status" value="1"/>
</dbReference>
<gene>
    <name evidence="6" type="ORF">JI748_11890</name>
</gene>
<evidence type="ECO:0000313" key="7">
    <source>
        <dbReference type="Proteomes" id="UP000595857"/>
    </source>
</evidence>
<evidence type="ECO:0000256" key="1">
    <source>
        <dbReference type="ARBA" id="ARBA00022485"/>
    </source>
</evidence>
<name>A0ABX7C2L6_9HYPH</name>
<evidence type="ECO:0000256" key="4">
    <source>
        <dbReference type="ARBA" id="ARBA00023004"/>
    </source>
</evidence>
<dbReference type="EMBL" id="CP068046">
    <property type="protein sequence ID" value="QQR38476.1"/>
    <property type="molecule type" value="Genomic_DNA"/>
</dbReference>
<evidence type="ECO:0000256" key="3">
    <source>
        <dbReference type="ARBA" id="ARBA00023002"/>
    </source>
</evidence>
<keyword evidence="1" id="KW-0004">4Fe-4S</keyword>
<dbReference type="SUPFAM" id="SSF51905">
    <property type="entry name" value="FAD/NAD(P)-binding domain"/>
    <property type="match status" value="1"/>
</dbReference>
<accession>A0ABX7C2L6</accession>
<keyword evidence="5" id="KW-0411">Iron-sulfur</keyword>